<dbReference type="GO" id="GO:0003724">
    <property type="term" value="F:RNA helicase activity"/>
    <property type="evidence" value="ECO:0007669"/>
    <property type="project" value="UniProtKB-EC"/>
</dbReference>
<dbReference type="InterPro" id="IPR044113">
    <property type="entry name" value="DEADc_DDX41"/>
</dbReference>
<keyword evidence="4" id="KW-0863">Zinc-finger</keyword>
<dbReference type="InterPro" id="IPR011545">
    <property type="entry name" value="DEAD/DEAH_box_helicase_dom"/>
</dbReference>
<dbReference type="Ensembl" id="ENSDCDT00010019508.1">
    <property type="protein sequence ID" value="ENSDCDP00010018431.1"/>
    <property type="gene ID" value="ENSDCDG00010008324.1"/>
</dbReference>
<evidence type="ECO:0000256" key="9">
    <source>
        <dbReference type="ARBA" id="ARBA00022884"/>
    </source>
</evidence>
<keyword evidence="9" id="KW-0694">RNA-binding</keyword>
<dbReference type="GO" id="GO:0016787">
    <property type="term" value="F:hydrolase activity"/>
    <property type="evidence" value="ECO:0007669"/>
    <property type="project" value="UniProtKB-KW"/>
</dbReference>
<keyword evidence="3" id="KW-0547">Nucleotide-binding</keyword>
<keyword evidence="8" id="KW-0067">ATP-binding</keyword>
<evidence type="ECO:0000256" key="8">
    <source>
        <dbReference type="ARBA" id="ARBA00022840"/>
    </source>
</evidence>
<dbReference type="GO" id="GO:0008270">
    <property type="term" value="F:zinc ion binding"/>
    <property type="evidence" value="ECO:0007669"/>
    <property type="project" value="UniProtKB-KW"/>
</dbReference>
<dbReference type="GeneTree" id="ENSGT00940000156333"/>
<dbReference type="EC" id="3.6.4.13" evidence="1"/>
<evidence type="ECO:0000256" key="1">
    <source>
        <dbReference type="ARBA" id="ARBA00012552"/>
    </source>
</evidence>
<feature type="short sequence motif" description="Q motif" evidence="11">
    <location>
        <begin position="164"/>
        <end position="192"/>
    </location>
</feature>
<evidence type="ECO:0000256" key="3">
    <source>
        <dbReference type="ARBA" id="ARBA00022741"/>
    </source>
</evidence>
<dbReference type="PROSITE" id="PS51195">
    <property type="entry name" value="Q_MOTIF"/>
    <property type="match status" value="1"/>
</dbReference>
<evidence type="ECO:0000256" key="11">
    <source>
        <dbReference type="PROSITE-ProRule" id="PRU00552"/>
    </source>
</evidence>
<dbReference type="SUPFAM" id="SSF52540">
    <property type="entry name" value="P-loop containing nucleoside triphosphate hydrolases"/>
    <property type="match status" value="1"/>
</dbReference>
<dbReference type="SMART" id="SM00487">
    <property type="entry name" value="DEXDc"/>
    <property type="match status" value="1"/>
</dbReference>
<feature type="domain" description="Helicase ATP-binding" evidence="13">
    <location>
        <begin position="195"/>
        <end position="379"/>
    </location>
</feature>
<evidence type="ECO:0000256" key="6">
    <source>
        <dbReference type="ARBA" id="ARBA00022806"/>
    </source>
</evidence>
<keyword evidence="2" id="KW-0479">Metal-binding</keyword>
<dbReference type="CDD" id="cd17951">
    <property type="entry name" value="DEADc_DDX41"/>
    <property type="match status" value="1"/>
</dbReference>
<evidence type="ECO:0000256" key="4">
    <source>
        <dbReference type="ARBA" id="ARBA00022771"/>
    </source>
</evidence>
<feature type="region of interest" description="Disordered" evidence="12">
    <location>
        <begin position="1"/>
        <end position="96"/>
    </location>
</feature>
<evidence type="ECO:0000256" key="10">
    <source>
        <dbReference type="ARBA" id="ARBA00047984"/>
    </source>
</evidence>
<comment type="catalytic activity">
    <reaction evidence="10">
        <text>ATP + H2O = ADP + phosphate + H(+)</text>
        <dbReference type="Rhea" id="RHEA:13065"/>
        <dbReference type="ChEBI" id="CHEBI:15377"/>
        <dbReference type="ChEBI" id="CHEBI:15378"/>
        <dbReference type="ChEBI" id="CHEBI:30616"/>
        <dbReference type="ChEBI" id="CHEBI:43474"/>
        <dbReference type="ChEBI" id="CHEBI:456216"/>
        <dbReference type="EC" id="3.6.4.13"/>
    </reaction>
</comment>
<keyword evidence="7" id="KW-0862">Zinc</keyword>
<evidence type="ECO:0000313" key="15">
    <source>
        <dbReference type="Ensembl" id="ENSDCDP00010018431.1"/>
    </source>
</evidence>
<dbReference type="GO" id="GO:0003723">
    <property type="term" value="F:RNA binding"/>
    <property type="evidence" value="ECO:0007669"/>
    <property type="project" value="UniProtKB-KW"/>
</dbReference>
<dbReference type="PROSITE" id="PS51192">
    <property type="entry name" value="HELICASE_ATP_BIND_1"/>
    <property type="match status" value="1"/>
</dbReference>
<dbReference type="FunFam" id="3.40.50.300:FF:000657">
    <property type="entry name" value="Probable ATP-dependent RNA helicase DDX41"/>
    <property type="match status" value="1"/>
</dbReference>
<dbReference type="PANTHER" id="PTHR47958">
    <property type="entry name" value="ATP-DEPENDENT RNA HELICASE DBP3"/>
    <property type="match status" value="1"/>
</dbReference>
<reference evidence="15" key="3">
    <citation type="submission" date="2025-09" db="UniProtKB">
        <authorList>
            <consortium name="Ensembl"/>
        </authorList>
    </citation>
    <scope>IDENTIFICATION</scope>
</reference>
<dbReference type="GO" id="GO:0005524">
    <property type="term" value="F:ATP binding"/>
    <property type="evidence" value="ECO:0007669"/>
    <property type="project" value="UniProtKB-KW"/>
</dbReference>
<protein>
    <recommendedName>
        <fullName evidence="1">RNA helicase</fullName>
        <ecNumber evidence="1">3.6.4.13</ecNumber>
    </recommendedName>
</protein>
<evidence type="ECO:0000313" key="16">
    <source>
        <dbReference type="Proteomes" id="UP000694580"/>
    </source>
</evidence>
<organism evidence="15 16">
    <name type="scientific">Denticeps clupeoides</name>
    <name type="common">denticle herring</name>
    <dbReference type="NCBI Taxonomy" id="299321"/>
    <lineage>
        <taxon>Eukaryota</taxon>
        <taxon>Metazoa</taxon>
        <taxon>Chordata</taxon>
        <taxon>Craniata</taxon>
        <taxon>Vertebrata</taxon>
        <taxon>Euteleostomi</taxon>
        <taxon>Actinopterygii</taxon>
        <taxon>Neopterygii</taxon>
        <taxon>Teleostei</taxon>
        <taxon>Clupei</taxon>
        <taxon>Clupeiformes</taxon>
        <taxon>Denticipitoidei</taxon>
        <taxon>Denticipitidae</taxon>
        <taxon>Denticeps</taxon>
    </lineage>
</organism>
<evidence type="ECO:0000256" key="7">
    <source>
        <dbReference type="ARBA" id="ARBA00022833"/>
    </source>
</evidence>
<feature type="compositionally biased region" description="Basic and acidic residues" evidence="12">
    <location>
        <begin position="73"/>
        <end position="96"/>
    </location>
</feature>
<gene>
    <name evidence="15" type="primary">DDX41</name>
</gene>
<reference evidence="15 16" key="1">
    <citation type="submission" date="2020-06" db="EMBL/GenBank/DDBJ databases">
        <authorList>
            <consortium name="Wellcome Sanger Institute Data Sharing"/>
        </authorList>
    </citation>
    <scope>NUCLEOTIDE SEQUENCE [LARGE SCALE GENOMIC DNA]</scope>
</reference>
<sequence length="440" mass="49862">LQRSHVEEDQSASDEDDYVPYVPVKQRKKEMLEKVMRLRGKGQMEEEQKDSGGEQRDEDEGLGPRSNVSLLDQHQHLKEKAEARKESAKEKQLKEEEKILESVAEGRALMSVKEMAKGITYDDPIKTSWKAPRYILSMPRARHDRVRKKYHILVEGEGIPPPVKSFREMKFPQAVLKGLKKKGIVHPTPIQIQGIPTILSGRDMIGIAFTGSGKTLVFTLPIIMFCLEQEKRLPFYKREGPYGLIICPSRELARQTHSILEYYSKLLEDEGAPQLRSALCIGGMSVKEQMEVVKHGVHMMVATPGRLMDLLQKKMVSLDICRYLALDEADRMIDMGFEEDIRTIFSYFKGQRQTLLFSATMPKKIQNFAKSALVKPITINVGRAGAASLDVIQVIREGRSEDGLSSRVLAENPSTKRLTISSYRGQSPWSRVKSCSGTQW</sequence>
<evidence type="ECO:0000259" key="13">
    <source>
        <dbReference type="PROSITE" id="PS51192"/>
    </source>
</evidence>
<dbReference type="GO" id="GO:0000398">
    <property type="term" value="P:mRNA splicing, via spliceosome"/>
    <property type="evidence" value="ECO:0007669"/>
    <property type="project" value="InterPro"/>
</dbReference>
<accession>A0AAY4BES1</accession>
<dbReference type="Proteomes" id="UP000694580">
    <property type="component" value="Chromosome 18"/>
</dbReference>
<feature type="domain" description="DEAD-box RNA helicase Q" evidence="14">
    <location>
        <begin position="164"/>
        <end position="192"/>
    </location>
</feature>
<name>A0AAY4BES1_9TELE</name>
<evidence type="ECO:0000256" key="12">
    <source>
        <dbReference type="SAM" id="MobiDB-lite"/>
    </source>
</evidence>
<feature type="compositionally biased region" description="Acidic residues" evidence="12">
    <location>
        <begin position="9"/>
        <end position="18"/>
    </location>
</feature>
<evidence type="ECO:0000256" key="2">
    <source>
        <dbReference type="ARBA" id="ARBA00022723"/>
    </source>
</evidence>
<dbReference type="Gene3D" id="3.40.50.300">
    <property type="entry name" value="P-loop containing nucleotide triphosphate hydrolases"/>
    <property type="match status" value="1"/>
</dbReference>
<reference evidence="15" key="2">
    <citation type="submission" date="2025-08" db="UniProtKB">
        <authorList>
            <consortium name="Ensembl"/>
        </authorList>
    </citation>
    <scope>IDENTIFICATION</scope>
</reference>
<dbReference type="GO" id="GO:0005737">
    <property type="term" value="C:cytoplasm"/>
    <property type="evidence" value="ECO:0007669"/>
    <property type="project" value="UniProtKB-ARBA"/>
</dbReference>
<evidence type="ECO:0000259" key="14">
    <source>
        <dbReference type="PROSITE" id="PS51195"/>
    </source>
</evidence>
<keyword evidence="16" id="KW-1185">Reference proteome</keyword>
<dbReference type="InterPro" id="IPR027417">
    <property type="entry name" value="P-loop_NTPase"/>
</dbReference>
<keyword evidence="5" id="KW-0378">Hydrolase</keyword>
<dbReference type="InterPro" id="IPR014014">
    <property type="entry name" value="RNA_helicase_DEAD_Q_motif"/>
</dbReference>
<evidence type="ECO:0000256" key="5">
    <source>
        <dbReference type="ARBA" id="ARBA00022801"/>
    </source>
</evidence>
<dbReference type="Pfam" id="PF00270">
    <property type="entry name" value="DEAD"/>
    <property type="match status" value="1"/>
</dbReference>
<proteinExistence type="predicted"/>
<keyword evidence="6" id="KW-0347">Helicase</keyword>
<feature type="compositionally biased region" description="Basic and acidic residues" evidence="12">
    <location>
        <begin position="29"/>
        <end position="55"/>
    </location>
</feature>
<dbReference type="AlphaFoldDB" id="A0AAY4BES1"/>
<dbReference type="InterPro" id="IPR014001">
    <property type="entry name" value="Helicase_ATP-bd"/>
</dbReference>